<name>G7E7G9_MIXOS</name>
<dbReference type="STRING" id="764103.G7E7G9"/>
<accession>G7E7G9</accession>
<feature type="region of interest" description="Disordered" evidence="1">
    <location>
        <begin position="682"/>
        <end position="718"/>
    </location>
</feature>
<dbReference type="GO" id="GO:0005737">
    <property type="term" value="C:cytoplasm"/>
    <property type="evidence" value="ECO:0007669"/>
    <property type="project" value="TreeGrafter"/>
</dbReference>
<feature type="compositionally biased region" description="Polar residues" evidence="1">
    <location>
        <begin position="343"/>
        <end position="374"/>
    </location>
</feature>
<evidence type="ECO:0000313" key="4">
    <source>
        <dbReference type="EMBL" id="GAA98779.1"/>
    </source>
</evidence>
<dbReference type="InterPro" id="IPR013860">
    <property type="entry name" value="AreA_GATA"/>
</dbReference>
<feature type="compositionally biased region" description="Low complexity" evidence="1">
    <location>
        <begin position="420"/>
        <end position="435"/>
    </location>
</feature>
<dbReference type="InParanoid" id="G7E7G9"/>
<dbReference type="InterPro" id="IPR053043">
    <property type="entry name" value="Ras-cAMP_regulatory"/>
</dbReference>
<dbReference type="eggNOG" id="ENOG502SAS5">
    <property type="taxonomic scope" value="Eukaryota"/>
</dbReference>
<sequence>MAMLPETKAVLPQPATIGTALDLSAQRNQATIHRGTPCKTPAMDRQKPRRNVPEAPVLSLVFDNIAKMEELELGSMWNVFSKCKDTLENGRRLENLSWRLWYASCFDKQDHPQPVEVDHHLSDLSDPESGDWSDDDDATPQQPVQPQPTEEFLHSEVLDSETTATLPSRDESASAEPVKSGPFVVRQAPAGRYSQVATTNQTRRYSTSRLRQSPQLTPTNFQRILTTLLPMNLTSPALPVSAKHQQAANTASTSRRAQSFGGVTSPPVGLSPADVRPVAAPLQPIRSPGSARSPARSEASPTQRWSAPVPLTLPTERMEASNASLAAPQFDNKLVTTPTIFETESAVQSPERSAGGTSQLRTQSDGPAASTSKAQMRPALAGSRLRKSSDTKLPRVGSAKSVRISDSSVSRPRPTNDRVSSGSTVGSSSNSRASGLNAKRSADALTPAKVIVTPSQSLKGSTSSDQPSLTQSVNISSQSVTSPRDMPRAPPPTPQTVTPASIAVTRTPPSTPYTSKISVLSPMQRSKQAMPVAPLATEKKRNMFFFSSPHSHEDSDEPDSPASSKRSDRLAQRAQTQQRQLQYDDVDLDADDEDRETSSGWGSDYSTEEDESPSQADRRVEAIKAQEAEEERQRSMFAKRPTRSQVQLSQRGSGLLSQLFHISPDREDYGYAMRNRSALELSRRRSNISDSTPMARSPPHSNLRPPVSVRPPQVSKSAVALPAMSLTTSAAAELSEPPRRNPSRLRGPPKHVELEPESYDEAAHSSEEDHTERTAAIDAAIARHHSRNALREQATLAPPQTPRTTRRNMLAAELSESMRRNLLWERQIRNRAFGIAGPNGMGQRRSTQPQSQQAATATAQAPRRHEGFPAVGEPAEVRRAKTATGALTEYARADNQYFDNASFHQRGW</sequence>
<feature type="compositionally biased region" description="Polar residues" evidence="1">
    <location>
        <begin position="195"/>
        <end position="217"/>
    </location>
</feature>
<feature type="compositionally biased region" description="Basic and acidic residues" evidence="1">
    <location>
        <begin position="616"/>
        <end position="634"/>
    </location>
</feature>
<feature type="compositionally biased region" description="Polar residues" evidence="1">
    <location>
        <begin position="455"/>
        <end position="480"/>
    </location>
</feature>
<evidence type="ECO:0000313" key="5">
    <source>
        <dbReference type="Proteomes" id="UP000009131"/>
    </source>
</evidence>
<dbReference type="Proteomes" id="UP000009131">
    <property type="component" value="Unassembled WGS sequence"/>
</dbReference>
<feature type="region of interest" description="Disordered" evidence="1">
    <location>
        <begin position="835"/>
        <end position="865"/>
    </location>
</feature>
<feature type="compositionally biased region" description="Basic and acidic residues" evidence="1">
    <location>
        <begin position="114"/>
        <end position="123"/>
    </location>
</feature>
<feature type="region of interest" description="Disordered" evidence="1">
    <location>
        <begin position="241"/>
        <end position="309"/>
    </location>
</feature>
<reference evidence="4 5" key="2">
    <citation type="journal article" date="2012" name="Open Biol.">
        <title>Characteristics of nucleosomes and linker DNA regions on the genome of the basidiomycete Mixia osmundae revealed by mono- and dinucleosome mapping.</title>
        <authorList>
            <person name="Nishida H."/>
            <person name="Kondo S."/>
            <person name="Matsumoto T."/>
            <person name="Suzuki Y."/>
            <person name="Yoshikawa H."/>
            <person name="Taylor T.D."/>
            <person name="Sugiyama J."/>
        </authorList>
    </citation>
    <scope>NUCLEOTIDE SEQUENCE [LARGE SCALE GENOMIC DNA]</scope>
    <source>
        <strain evidence="5">CBS 9802 / IAM 14324 / JCM 22182 / KY 12970</strain>
    </source>
</reference>
<dbReference type="HOGENOM" id="CLU_306566_0_0_1"/>
<dbReference type="Pfam" id="PF11702">
    <property type="entry name" value="DUF3295"/>
    <property type="match status" value="1"/>
</dbReference>
<dbReference type="OrthoDB" id="515401at2759"/>
<evidence type="ECO:0000259" key="3">
    <source>
        <dbReference type="Pfam" id="PF11702"/>
    </source>
</evidence>
<evidence type="ECO:0000259" key="2">
    <source>
        <dbReference type="Pfam" id="PF08550"/>
    </source>
</evidence>
<dbReference type="Pfam" id="PF08550">
    <property type="entry name" value="GATA_AreA"/>
    <property type="match status" value="1"/>
</dbReference>
<feature type="compositionally biased region" description="Low complexity" evidence="1">
    <location>
        <begin position="843"/>
        <end position="861"/>
    </location>
</feature>
<dbReference type="AlphaFoldDB" id="G7E7G9"/>
<feature type="region of interest" description="Disordered" evidence="1">
    <location>
        <begin position="114"/>
        <end position="217"/>
    </location>
</feature>
<gene>
    <name evidence="4" type="primary">Mo05467</name>
    <name evidence="4" type="ORF">E5Q_05467</name>
</gene>
<reference evidence="4 5" key="1">
    <citation type="journal article" date="2011" name="J. Gen. Appl. Microbiol.">
        <title>Draft genome sequencing of the enigmatic basidiomycete Mixia osmundae.</title>
        <authorList>
            <person name="Nishida H."/>
            <person name="Nagatsuka Y."/>
            <person name="Sugiyama J."/>
        </authorList>
    </citation>
    <scope>NUCLEOTIDE SEQUENCE [LARGE SCALE GENOMIC DNA]</scope>
    <source>
        <strain evidence="5">CBS 9802 / IAM 14324 / JCM 22182 / KY 12970</strain>
    </source>
</reference>
<feature type="domain" description="DUF3295" evidence="3">
    <location>
        <begin position="779"/>
        <end position="908"/>
    </location>
</feature>
<feature type="compositionally biased region" description="Acidic residues" evidence="1">
    <location>
        <begin position="125"/>
        <end position="138"/>
    </location>
</feature>
<dbReference type="GO" id="GO:0000122">
    <property type="term" value="P:negative regulation of transcription by RNA polymerase II"/>
    <property type="evidence" value="ECO:0007669"/>
    <property type="project" value="TreeGrafter"/>
</dbReference>
<evidence type="ECO:0000256" key="1">
    <source>
        <dbReference type="SAM" id="MobiDB-lite"/>
    </source>
</evidence>
<feature type="region of interest" description="Disordered" evidence="1">
    <location>
        <begin position="455"/>
        <end position="516"/>
    </location>
</feature>
<feature type="region of interest" description="Disordered" evidence="1">
    <location>
        <begin position="343"/>
        <end position="441"/>
    </location>
</feature>
<proteinExistence type="predicted"/>
<dbReference type="GO" id="GO:0031930">
    <property type="term" value="P:mitochondria-nucleus signaling pathway"/>
    <property type="evidence" value="ECO:0007669"/>
    <property type="project" value="TreeGrafter"/>
</dbReference>
<feature type="region of interest" description="Disordered" evidence="1">
    <location>
        <begin position="546"/>
        <end position="650"/>
    </location>
</feature>
<feature type="compositionally biased region" description="Acidic residues" evidence="1">
    <location>
        <begin position="584"/>
        <end position="595"/>
    </location>
</feature>
<feature type="compositionally biased region" description="Low complexity" evidence="1">
    <location>
        <begin position="704"/>
        <end position="715"/>
    </location>
</feature>
<comment type="caution">
    <text evidence="4">The sequence shown here is derived from an EMBL/GenBank/DDBJ whole genome shotgun (WGS) entry which is preliminary data.</text>
</comment>
<feature type="compositionally biased region" description="Polar residues" evidence="1">
    <location>
        <begin position="243"/>
        <end position="257"/>
    </location>
</feature>
<feature type="domain" description="Nitrogen regulatory protein areA GATA-like" evidence="2">
    <location>
        <begin position="76"/>
        <end position="102"/>
    </location>
</feature>
<dbReference type="PANTHER" id="PTHR28014">
    <property type="entry name" value="NEGATIVE REGULATOR OF RAS-CAMP PATHWAY"/>
    <property type="match status" value="1"/>
</dbReference>
<feature type="compositionally biased region" description="Low complexity" evidence="1">
    <location>
        <begin position="286"/>
        <end position="301"/>
    </location>
</feature>
<feature type="compositionally biased region" description="Low complexity" evidence="1">
    <location>
        <begin position="572"/>
        <end position="581"/>
    </location>
</feature>
<keyword evidence="5" id="KW-1185">Reference proteome</keyword>
<feature type="region of interest" description="Disordered" evidence="1">
    <location>
        <begin position="787"/>
        <end position="806"/>
    </location>
</feature>
<feature type="region of interest" description="Disordered" evidence="1">
    <location>
        <begin position="730"/>
        <end position="771"/>
    </location>
</feature>
<feature type="compositionally biased region" description="Basic and acidic residues" evidence="1">
    <location>
        <begin position="761"/>
        <end position="771"/>
    </location>
</feature>
<dbReference type="PANTHER" id="PTHR28014:SF1">
    <property type="entry name" value="NEGATIVE REGULATOR OF RAS-CAMP PATHWAY"/>
    <property type="match status" value="1"/>
</dbReference>
<protein>
    <submittedName>
        <fullName evidence="4">Uncharacterized protein</fullName>
    </submittedName>
</protein>
<organism evidence="4 5">
    <name type="scientific">Mixia osmundae (strain CBS 9802 / IAM 14324 / JCM 22182 / KY 12970)</name>
    <dbReference type="NCBI Taxonomy" id="764103"/>
    <lineage>
        <taxon>Eukaryota</taxon>
        <taxon>Fungi</taxon>
        <taxon>Dikarya</taxon>
        <taxon>Basidiomycota</taxon>
        <taxon>Pucciniomycotina</taxon>
        <taxon>Mixiomycetes</taxon>
        <taxon>Mixiales</taxon>
        <taxon>Mixiaceae</taxon>
        <taxon>Mixia</taxon>
    </lineage>
</organism>
<feature type="compositionally biased region" description="Low complexity" evidence="1">
    <location>
        <begin position="139"/>
        <end position="148"/>
    </location>
</feature>
<dbReference type="InterPro" id="IPR021711">
    <property type="entry name" value="DUF3295"/>
</dbReference>
<dbReference type="EMBL" id="BABT02000165">
    <property type="protein sequence ID" value="GAA98779.1"/>
    <property type="molecule type" value="Genomic_DNA"/>
</dbReference>
<dbReference type="GO" id="GO:0006808">
    <property type="term" value="P:regulation of nitrogen utilization"/>
    <property type="evidence" value="ECO:0007669"/>
    <property type="project" value="TreeGrafter"/>
</dbReference>